<feature type="region of interest" description="Disordered" evidence="1">
    <location>
        <begin position="173"/>
        <end position="201"/>
    </location>
</feature>
<keyword evidence="3" id="KW-1185">Reference proteome</keyword>
<reference evidence="2 3" key="1">
    <citation type="journal article" date="2017" name="Genome Announc.">
        <title>Genome sequence of the saprophytic ascomycete Epicoccum nigrum ICMP 19927 strain isolated from New Zealand.</title>
        <authorList>
            <person name="Fokin M."/>
            <person name="Fleetwood D."/>
            <person name="Weir B.S."/>
            <person name="Villas-Boas S.G."/>
        </authorList>
    </citation>
    <scope>NUCLEOTIDE SEQUENCE [LARGE SCALE GENOMIC DNA]</scope>
    <source>
        <strain evidence="2 3">ICMP 19927</strain>
    </source>
</reference>
<evidence type="ECO:0000256" key="1">
    <source>
        <dbReference type="SAM" id="MobiDB-lite"/>
    </source>
</evidence>
<accession>A0A1Y2LJM2</accession>
<gene>
    <name evidence="2" type="ORF">B5807_11344</name>
</gene>
<dbReference type="EMBL" id="KZ107860">
    <property type="protein sequence ID" value="OSS43940.1"/>
    <property type="molecule type" value="Genomic_DNA"/>
</dbReference>
<organism evidence="2 3">
    <name type="scientific">Epicoccum nigrum</name>
    <name type="common">Soil fungus</name>
    <name type="synonym">Epicoccum purpurascens</name>
    <dbReference type="NCBI Taxonomy" id="105696"/>
    <lineage>
        <taxon>Eukaryota</taxon>
        <taxon>Fungi</taxon>
        <taxon>Dikarya</taxon>
        <taxon>Ascomycota</taxon>
        <taxon>Pezizomycotina</taxon>
        <taxon>Dothideomycetes</taxon>
        <taxon>Pleosporomycetidae</taxon>
        <taxon>Pleosporales</taxon>
        <taxon>Pleosporineae</taxon>
        <taxon>Didymellaceae</taxon>
        <taxon>Epicoccum</taxon>
    </lineage>
</organism>
<protein>
    <submittedName>
        <fullName evidence="2">Uncharacterized protein</fullName>
    </submittedName>
</protein>
<proteinExistence type="predicted"/>
<feature type="compositionally biased region" description="Polar residues" evidence="1">
    <location>
        <begin position="184"/>
        <end position="201"/>
    </location>
</feature>
<evidence type="ECO:0000313" key="2">
    <source>
        <dbReference type="EMBL" id="OSS43940.1"/>
    </source>
</evidence>
<dbReference type="Proteomes" id="UP000193240">
    <property type="component" value="Unassembled WGS sequence"/>
</dbReference>
<dbReference type="InParanoid" id="A0A1Y2LJM2"/>
<name>A0A1Y2LJM2_EPING</name>
<dbReference type="AlphaFoldDB" id="A0A1Y2LJM2"/>
<sequence>MPDGSWYTDEDEPTPILPDYNQSAFELAKILMPRFNDLETMELMCKALHVRNETEEIRQALILRENGSFLFIIGKALCGCYLEPKYETVTVWFGVDDLVVLLAGAEICFSDAAPGQSEELGDNKEPILAFLNSRVCQEWGSSFGMLQSEDDVERNEESGKPSSRLNSYRLRSVHSSWKRGSDDAASSDTEEASNNFKTLVL</sequence>
<evidence type="ECO:0000313" key="3">
    <source>
        <dbReference type="Proteomes" id="UP000193240"/>
    </source>
</evidence>